<protein>
    <recommendedName>
        <fullName evidence="7">Cytochrome P450</fullName>
    </recommendedName>
</protein>
<keyword evidence="6" id="KW-1185">Reference proteome</keyword>
<evidence type="ECO:0000313" key="6">
    <source>
        <dbReference type="Proteomes" id="UP000005239"/>
    </source>
</evidence>
<dbReference type="OrthoDB" id="5836879at2759"/>
<evidence type="ECO:0000256" key="1">
    <source>
        <dbReference type="ARBA" id="ARBA00010617"/>
    </source>
</evidence>
<dbReference type="SUPFAM" id="SSF48264">
    <property type="entry name" value="Cytochrome P450"/>
    <property type="match status" value="1"/>
</dbReference>
<comment type="similarity">
    <text evidence="1">Belongs to the cytochrome P450 family.</text>
</comment>
<keyword evidence="2" id="KW-0479">Metal-binding</keyword>
<dbReference type="PRINTS" id="PR00463">
    <property type="entry name" value="EP450I"/>
</dbReference>
<gene>
    <name evidence="5" type="primary">WBGene00116564</name>
</gene>
<keyword evidence="4" id="KW-0503">Monooxygenase</keyword>
<dbReference type="InterPro" id="IPR001128">
    <property type="entry name" value="Cyt_P450"/>
</dbReference>
<dbReference type="GO" id="GO:0090575">
    <property type="term" value="C:RNA polymerase II transcription regulator complex"/>
    <property type="evidence" value="ECO:0000318"/>
    <property type="project" value="GO_Central"/>
</dbReference>
<evidence type="ECO:0008006" key="7">
    <source>
        <dbReference type="Google" id="ProtNLM"/>
    </source>
</evidence>
<dbReference type="AlphaFoldDB" id="A0A8R1YI73"/>
<keyword evidence="3" id="KW-0408">Iron</keyword>
<organism evidence="5 6">
    <name type="scientific">Pristionchus pacificus</name>
    <name type="common">Parasitic nematode worm</name>
    <dbReference type="NCBI Taxonomy" id="54126"/>
    <lineage>
        <taxon>Eukaryota</taxon>
        <taxon>Metazoa</taxon>
        <taxon>Ecdysozoa</taxon>
        <taxon>Nematoda</taxon>
        <taxon>Chromadorea</taxon>
        <taxon>Rhabditida</taxon>
        <taxon>Rhabditina</taxon>
        <taxon>Diplogasteromorpha</taxon>
        <taxon>Diplogasteroidea</taxon>
        <taxon>Neodiplogasteridae</taxon>
        <taxon>Pristionchus</taxon>
    </lineage>
</organism>
<dbReference type="GO" id="GO:0005506">
    <property type="term" value="F:iron ion binding"/>
    <property type="evidence" value="ECO:0007669"/>
    <property type="project" value="InterPro"/>
</dbReference>
<dbReference type="GO" id="GO:0045944">
    <property type="term" value="P:positive regulation of transcription by RNA polymerase II"/>
    <property type="evidence" value="ECO:0000318"/>
    <property type="project" value="GO_Central"/>
</dbReference>
<keyword evidence="4" id="KW-0560">Oxidoreductase</keyword>
<dbReference type="PANTHER" id="PTHR24300">
    <property type="entry name" value="CYTOCHROME P450 508A4-RELATED"/>
    <property type="match status" value="1"/>
</dbReference>
<dbReference type="GO" id="GO:0004879">
    <property type="term" value="F:nuclear receptor activity"/>
    <property type="evidence" value="ECO:0000318"/>
    <property type="project" value="GO_Central"/>
</dbReference>
<evidence type="ECO:0000313" key="5">
    <source>
        <dbReference type="EnsemblMetazoa" id="PPA27010.1"/>
    </source>
</evidence>
<dbReference type="EnsemblMetazoa" id="PPA27010.1">
    <property type="protein sequence ID" value="PPA27010.1"/>
    <property type="gene ID" value="WBGene00116564"/>
</dbReference>
<dbReference type="GO" id="GO:0004497">
    <property type="term" value="F:monooxygenase activity"/>
    <property type="evidence" value="ECO:0007669"/>
    <property type="project" value="UniProtKB-KW"/>
</dbReference>
<dbReference type="GO" id="GO:0016705">
    <property type="term" value="F:oxidoreductase activity, acting on paired donors, with incorporation or reduction of molecular oxygen"/>
    <property type="evidence" value="ECO:0007669"/>
    <property type="project" value="InterPro"/>
</dbReference>
<dbReference type="Pfam" id="PF00067">
    <property type="entry name" value="p450"/>
    <property type="match status" value="2"/>
</dbReference>
<dbReference type="GO" id="GO:0048384">
    <property type="term" value="P:retinoic acid receptor signaling pathway"/>
    <property type="evidence" value="ECO:0000318"/>
    <property type="project" value="GO_Central"/>
</dbReference>
<reference evidence="5" key="2">
    <citation type="submission" date="2022-06" db="UniProtKB">
        <authorList>
            <consortium name="EnsemblMetazoa"/>
        </authorList>
    </citation>
    <scope>IDENTIFICATION</scope>
    <source>
        <strain evidence="5">PS312</strain>
    </source>
</reference>
<evidence type="ECO:0000256" key="4">
    <source>
        <dbReference type="ARBA" id="ARBA00023033"/>
    </source>
</evidence>
<dbReference type="GO" id="GO:0000978">
    <property type="term" value="F:RNA polymerase II cis-regulatory region sequence-specific DNA binding"/>
    <property type="evidence" value="ECO:0000318"/>
    <property type="project" value="GO_Central"/>
</dbReference>
<sequence length="396" mass="45396">MLLFLLAILAILAFAAYYFGINRILGELAPLHFPSEILVEIFLEWKARYGRIFTVWLPYPTVVIGDHKVLHEHVAKVGILSWKQRKFAQKTLHDVGFGSAALETVHHYEQEIVNRWRMSVDKEVDVTENTDSLTSGIKRYRVGNERAIQSAVGNIVWNITFGITLEFDNPLLIKFRQLQQDLSPLMSGPIMMFIETFPFLLKLDFLLGNKFKQLQDLSEEINNYLKDAVKTTEGSFNSDNQASSYVEAFSDEQKKGSYRKAIRKFSLRADDKFRGNATGSRIRNDDQKLLPFMCAFLQEVYRLGKVLPLNFIRKTMQDTEIEGHQIRAGTSVLPQFSMVHTDPNEFERPDYFCSETLASLRSRSGDVHVSIPPPIEFTAGFSRALTDFIVKIQPRN</sequence>
<dbReference type="Gene3D" id="1.10.630.10">
    <property type="entry name" value="Cytochrome P450"/>
    <property type="match status" value="2"/>
</dbReference>
<dbReference type="InterPro" id="IPR002401">
    <property type="entry name" value="Cyt_P450_E_grp-I"/>
</dbReference>
<dbReference type="InterPro" id="IPR036396">
    <property type="entry name" value="Cyt_P450_sf"/>
</dbReference>
<evidence type="ECO:0000256" key="2">
    <source>
        <dbReference type="ARBA" id="ARBA00022723"/>
    </source>
</evidence>
<evidence type="ECO:0000256" key="3">
    <source>
        <dbReference type="ARBA" id="ARBA00023004"/>
    </source>
</evidence>
<dbReference type="GO" id="GO:0020037">
    <property type="term" value="F:heme binding"/>
    <property type="evidence" value="ECO:0007669"/>
    <property type="project" value="InterPro"/>
</dbReference>
<reference evidence="6" key="1">
    <citation type="journal article" date="2008" name="Nat. Genet.">
        <title>The Pristionchus pacificus genome provides a unique perspective on nematode lifestyle and parasitism.</title>
        <authorList>
            <person name="Dieterich C."/>
            <person name="Clifton S.W."/>
            <person name="Schuster L.N."/>
            <person name="Chinwalla A."/>
            <person name="Delehaunty K."/>
            <person name="Dinkelacker I."/>
            <person name="Fulton L."/>
            <person name="Fulton R."/>
            <person name="Godfrey J."/>
            <person name="Minx P."/>
            <person name="Mitreva M."/>
            <person name="Roeseler W."/>
            <person name="Tian H."/>
            <person name="Witte H."/>
            <person name="Yang S.P."/>
            <person name="Wilson R.K."/>
            <person name="Sommer R.J."/>
        </authorList>
    </citation>
    <scope>NUCLEOTIDE SEQUENCE [LARGE SCALE GENOMIC DNA]</scope>
    <source>
        <strain evidence="6">PS312</strain>
    </source>
</reference>
<dbReference type="PANTHER" id="PTHR24300:SF338">
    <property type="entry name" value="CYTOCHROME P450 CYP36A1-RELATED"/>
    <property type="match status" value="1"/>
</dbReference>
<accession>A0A8R1YI73</accession>
<dbReference type="Proteomes" id="UP000005239">
    <property type="component" value="Unassembled WGS sequence"/>
</dbReference>
<name>A0A8R1YI73_PRIPA</name>
<dbReference type="InterPro" id="IPR050182">
    <property type="entry name" value="Cytochrome_P450_fam2"/>
</dbReference>
<dbReference type="GO" id="GO:0007399">
    <property type="term" value="P:nervous system development"/>
    <property type="evidence" value="ECO:0000318"/>
    <property type="project" value="GO_Central"/>
</dbReference>
<proteinExistence type="inferred from homology"/>
<dbReference type="GO" id="GO:0030154">
    <property type="term" value="P:cell differentiation"/>
    <property type="evidence" value="ECO:0000318"/>
    <property type="project" value="GO_Central"/>
</dbReference>